<evidence type="ECO:0000313" key="1">
    <source>
        <dbReference type="EMBL" id="PPS03236.1"/>
    </source>
</evidence>
<name>A0A2P5XIQ2_GOSBA</name>
<dbReference type="Proteomes" id="UP000239757">
    <property type="component" value="Unassembled WGS sequence"/>
</dbReference>
<proteinExistence type="predicted"/>
<gene>
    <name evidence="1" type="ORF">GOBAR_AA17422</name>
</gene>
<reference evidence="1 2" key="1">
    <citation type="submission" date="2015-01" db="EMBL/GenBank/DDBJ databases">
        <title>Genome of allotetraploid Gossypium barbadense reveals genomic plasticity and fiber elongation in cotton evolution.</title>
        <authorList>
            <person name="Chen X."/>
            <person name="Liu X."/>
            <person name="Zhao B."/>
            <person name="Zheng H."/>
            <person name="Hu Y."/>
            <person name="Lu G."/>
            <person name="Yang C."/>
            <person name="Chen J."/>
            <person name="Shan C."/>
            <person name="Zhang L."/>
            <person name="Zhou Y."/>
            <person name="Wang L."/>
            <person name="Guo W."/>
            <person name="Bai Y."/>
            <person name="Ruan J."/>
            <person name="Shangguan X."/>
            <person name="Mao Y."/>
            <person name="Jiang J."/>
            <person name="Zhu Y."/>
            <person name="Lei J."/>
            <person name="Kang H."/>
            <person name="Chen S."/>
            <person name="He X."/>
            <person name="Wang R."/>
            <person name="Wang Y."/>
            <person name="Chen J."/>
            <person name="Wang L."/>
            <person name="Yu S."/>
            <person name="Wang B."/>
            <person name="Wei J."/>
            <person name="Song S."/>
            <person name="Lu X."/>
            <person name="Gao Z."/>
            <person name="Gu W."/>
            <person name="Deng X."/>
            <person name="Ma D."/>
            <person name="Wang S."/>
            <person name="Liang W."/>
            <person name="Fang L."/>
            <person name="Cai C."/>
            <person name="Zhu X."/>
            <person name="Zhou B."/>
            <person name="Zhang Y."/>
            <person name="Chen Z."/>
            <person name="Xu S."/>
            <person name="Zhu R."/>
            <person name="Wang S."/>
            <person name="Zhang T."/>
            <person name="Zhao G."/>
        </authorList>
    </citation>
    <scope>NUCLEOTIDE SEQUENCE [LARGE SCALE GENOMIC DNA]</scope>
    <source>
        <strain evidence="2">cv. Xinhai21</strain>
        <tissue evidence="1">Leaf</tissue>
    </source>
</reference>
<organism evidence="1 2">
    <name type="scientific">Gossypium barbadense</name>
    <name type="common">Sea Island cotton</name>
    <name type="synonym">Hibiscus barbadensis</name>
    <dbReference type="NCBI Taxonomy" id="3634"/>
    <lineage>
        <taxon>Eukaryota</taxon>
        <taxon>Viridiplantae</taxon>
        <taxon>Streptophyta</taxon>
        <taxon>Embryophyta</taxon>
        <taxon>Tracheophyta</taxon>
        <taxon>Spermatophyta</taxon>
        <taxon>Magnoliopsida</taxon>
        <taxon>eudicotyledons</taxon>
        <taxon>Gunneridae</taxon>
        <taxon>Pentapetalae</taxon>
        <taxon>rosids</taxon>
        <taxon>malvids</taxon>
        <taxon>Malvales</taxon>
        <taxon>Malvaceae</taxon>
        <taxon>Malvoideae</taxon>
        <taxon>Gossypium</taxon>
    </lineage>
</organism>
<accession>A0A2P5XIQ2</accession>
<dbReference type="AlphaFoldDB" id="A0A2P5XIQ2"/>
<protein>
    <submittedName>
        <fullName evidence="1">Uncharacterized protein</fullName>
    </submittedName>
</protein>
<evidence type="ECO:0000313" key="2">
    <source>
        <dbReference type="Proteomes" id="UP000239757"/>
    </source>
</evidence>
<sequence length="260" mass="29828">MTNYDDPGTVQFRLGRLVRQLSVPEFSAPLGLYREEFKEENELNALTRHIHFSPSKCWHNLTPSAASYNPYRSKASVLPPSLRYPHTILAHTIIGSTTAQESSLALIGQMSPQGISSMLSMRMIEKRQITYPSQCRLAQSTDEEAYKDILDDVSTRTYRLSHYHSLVQFMRRLHMLTSLSASLDSSSSVFNNLTTLMLLYSRFVSTSTSHRQTHLANHPAMKMTYGLMNLYDRQSILLHSRTDYSPKLQFEEFIIQEKNP</sequence>
<dbReference type="EMBL" id="KZ664787">
    <property type="protein sequence ID" value="PPS03236.1"/>
    <property type="molecule type" value="Genomic_DNA"/>
</dbReference>